<dbReference type="PANTHER" id="PTHR48098">
    <property type="entry name" value="ENTEROCHELIN ESTERASE-RELATED"/>
    <property type="match status" value="1"/>
</dbReference>
<proteinExistence type="predicted"/>
<dbReference type="SUPFAM" id="SSF81296">
    <property type="entry name" value="E set domains"/>
    <property type="match status" value="1"/>
</dbReference>
<dbReference type="Gene3D" id="3.40.50.1820">
    <property type="entry name" value="alpha/beta hydrolase"/>
    <property type="match status" value="1"/>
</dbReference>
<dbReference type="Gene3D" id="2.60.40.10">
    <property type="entry name" value="Immunoglobulins"/>
    <property type="match status" value="1"/>
</dbReference>
<feature type="chain" id="PRO_5031155824" evidence="1">
    <location>
        <begin position="31"/>
        <end position="386"/>
    </location>
</feature>
<name>A0A7W8JAE0_9BACT</name>
<dbReference type="InterPro" id="IPR029058">
    <property type="entry name" value="AB_hydrolase_fold"/>
</dbReference>
<keyword evidence="1" id="KW-0732">Signal</keyword>
<dbReference type="InterPro" id="IPR050583">
    <property type="entry name" value="Mycobacterial_A85_antigen"/>
</dbReference>
<feature type="signal peptide" evidence="1">
    <location>
        <begin position="1"/>
        <end position="30"/>
    </location>
</feature>
<dbReference type="AlphaFoldDB" id="A0A7W8JAE0"/>
<sequence>MKVTKLRTARRFARGLALLSSVTAPLFLSAQALKPFSSIEIHSDRTVTFAYKDAAAGKVELVVGGLPKKLPMKKDQAGIWTVTTPSLPPEIYGYHFEADGDFRLDPANPDTTINLVDVANELTVPGDTPQLWEVADVPHGVLHHYNYTTNIVLGLPQNQSRYYVYTPPGYDPKASQPYPVLYLLHGWSDSDSGWTAVGRADLMLDNLLAQGKIKPMVVVMPLGYGDMSFLHQFHVWEDPAAIDRNTDLFTKALLTEVLPRVEAEYHVSKDRNDRAIVGLSMGGLESLSIGLSHTDKFAWVGGFSSAVHNLNYENRLAALDPKTADLRLLWVACGTEDSLIEPNRRLVEFLKSKKMPVKQIETPGYHTWMVWRDNLSQFAPLLFQPK</sequence>
<dbReference type="GO" id="GO:0016747">
    <property type="term" value="F:acyltransferase activity, transferring groups other than amino-acyl groups"/>
    <property type="evidence" value="ECO:0007669"/>
    <property type="project" value="TreeGrafter"/>
</dbReference>
<gene>
    <name evidence="2" type="ORF">HDF10_003588</name>
</gene>
<protein>
    <submittedName>
        <fullName evidence="2">Enterochelin esterase family protein</fullName>
    </submittedName>
</protein>
<evidence type="ECO:0000313" key="3">
    <source>
        <dbReference type="Proteomes" id="UP000569092"/>
    </source>
</evidence>
<accession>A0A7W8JAE0</accession>
<dbReference type="EMBL" id="JACHDZ010000006">
    <property type="protein sequence ID" value="MBB5345594.1"/>
    <property type="molecule type" value="Genomic_DNA"/>
</dbReference>
<dbReference type="PANTHER" id="PTHR48098:SF1">
    <property type="entry name" value="DIACYLGLYCEROL ACYLTRANSFERASE_MYCOLYLTRANSFERASE AG85A"/>
    <property type="match status" value="1"/>
</dbReference>
<evidence type="ECO:0000313" key="2">
    <source>
        <dbReference type="EMBL" id="MBB5345594.1"/>
    </source>
</evidence>
<evidence type="ECO:0000256" key="1">
    <source>
        <dbReference type="SAM" id="SignalP"/>
    </source>
</evidence>
<dbReference type="InterPro" id="IPR013783">
    <property type="entry name" value="Ig-like_fold"/>
</dbReference>
<dbReference type="InterPro" id="IPR014756">
    <property type="entry name" value="Ig_E-set"/>
</dbReference>
<reference evidence="2 3" key="1">
    <citation type="submission" date="2020-08" db="EMBL/GenBank/DDBJ databases">
        <title>Genomic Encyclopedia of Type Strains, Phase IV (KMG-V): Genome sequencing to study the core and pangenomes of soil and plant-associated prokaryotes.</title>
        <authorList>
            <person name="Whitman W."/>
        </authorList>
    </citation>
    <scope>NUCLEOTIDE SEQUENCE [LARGE SCALE GENOMIC DNA]</scope>
    <source>
        <strain evidence="2 3">M8US30</strain>
    </source>
</reference>
<dbReference type="SUPFAM" id="SSF53474">
    <property type="entry name" value="alpha/beta-Hydrolases"/>
    <property type="match status" value="1"/>
</dbReference>
<organism evidence="2 3">
    <name type="scientific">Tunturiibacter lichenicola</name>
    <dbReference type="NCBI Taxonomy" id="2051959"/>
    <lineage>
        <taxon>Bacteria</taxon>
        <taxon>Pseudomonadati</taxon>
        <taxon>Acidobacteriota</taxon>
        <taxon>Terriglobia</taxon>
        <taxon>Terriglobales</taxon>
        <taxon>Acidobacteriaceae</taxon>
        <taxon>Tunturiibacter</taxon>
    </lineage>
</organism>
<dbReference type="Proteomes" id="UP000569092">
    <property type="component" value="Unassembled WGS sequence"/>
</dbReference>
<dbReference type="Pfam" id="PF00756">
    <property type="entry name" value="Esterase"/>
    <property type="match status" value="1"/>
</dbReference>
<comment type="caution">
    <text evidence="2">The sequence shown here is derived from an EMBL/GenBank/DDBJ whole genome shotgun (WGS) entry which is preliminary data.</text>
</comment>
<dbReference type="CDD" id="cd11294">
    <property type="entry name" value="E_set_Esterase_like_N"/>
    <property type="match status" value="1"/>
</dbReference>
<dbReference type="InterPro" id="IPR000801">
    <property type="entry name" value="Esterase-like"/>
</dbReference>